<sequence length="50" mass="5941">MKWLLKGRTTLVLIDRNIRSGERFSHTFRDSTGIDPFIFRSTMLMKNHES</sequence>
<organism evidence="1">
    <name type="scientific">Lepeophtheirus salmonis</name>
    <name type="common">Salmon louse</name>
    <name type="synonym">Caligus salmonis</name>
    <dbReference type="NCBI Taxonomy" id="72036"/>
    <lineage>
        <taxon>Eukaryota</taxon>
        <taxon>Metazoa</taxon>
        <taxon>Ecdysozoa</taxon>
        <taxon>Arthropoda</taxon>
        <taxon>Crustacea</taxon>
        <taxon>Multicrustacea</taxon>
        <taxon>Hexanauplia</taxon>
        <taxon>Copepoda</taxon>
        <taxon>Siphonostomatoida</taxon>
        <taxon>Caligidae</taxon>
        <taxon>Lepeophtheirus</taxon>
    </lineage>
</organism>
<name>A0A0K2SWC3_LEPSM</name>
<accession>A0A0K2SWC3</accession>
<proteinExistence type="predicted"/>
<evidence type="ECO:0000313" key="1">
    <source>
        <dbReference type="EMBL" id="CDW18049.1"/>
    </source>
</evidence>
<dbReference type="EMBL" id="HACA01000688">
    <property type="protein sequence ID" value="CDW18049.1"/>
    <property type="molecule type" value="Transcribed_RNA"/>
</dbReference>
<dbReference type="AlphaFoldDB" id="A0A0K2SWC3"/>
<reference evidence="1" key="1">
    <citation type="submission" date="2014-05" db="EMBL/GenBank/DDBJ databases">
        <authorList>
            <person name="Chronopoulou M."/>
        </authorList>
    </citation>
    <scope>NUCLEOTIDE SEQUENCE</scope>
    <source>
        <tissue evidence="1">Whole organism</tissue>
    </source>
</reference>
<protein>
    <submittedName>
        <fullName evidence="1">Uncharacterized protein</fullName>
    </submittedName>
</protein>